<comment type="caution">
    <text evidence="1">The sequence shown here is derived from an EMBL/GenBank/DDBJ whole genome shotgun (WGS) entry which is preliminary data.</text>
</comment>
<dbReference type="AlphaFoldDB" id="A0A9D4UJC2"/>
<evidence type="ECO:0000313" key="1">
    <source>
        <dbReference type="EMBL" id="KAI5068607.1"/>
    </source>
</evidence>
<reference evidence="1" key="1">
    <citation type="submission" date="2021-01" db="EMBL/GenBank/DDBJ databases">
        <title>Adiantum capillus-veneris genome.</title>
        <authorList>
            <person name="Fang Y."/>
            <person name="Liao Q."/>
        </authorList>
    </citation>
    <scope>NUCLEOTIDE SEQUENCE</scope>
    <source>
        <strain evidence="1">H3</strain>
        <tissue evidence="1">Leaf</tissue>
    </source>
</reference>
<accession>A0A9D4UJC2</accession>
<sequence>MLFEGTTCEGMPVFALEDQLLQMDAMLLTDMLLKVAMQAPLCRLLLVILFEDNHAMTSSLADGELVSYDAAATDIDTVHSYPV</sequence>
<name>A0A9D4UJC2_ADICA</name>
<proteinExistence type="predicted"/>
<organism evidence="1 2">
    <name type="scientific">Adiantum capillus-veneris</name>
    <name type="common">Maidenhair fern</name>
    <dbReference type="NCBI Taxonomy" id="13818"/>
    <lineage>
        <taxon>Eukaryota</taxon>
        <taxon>Viridiplantae</taxon>
        <taxon>Streptophyta</taxon>
        <taxon>Embryophyta</taxon>
        <taxon>Tracheophyta</taxon>
        <taxon>Polypodiopsida</taxon>
        <taxon>Polypodiidae</taxon>
        <taxon>Polypodiales</taxon>
        <taxon>Pteridineae</taxon>
        <taxon>Pteridaceae</taxon>
        <taxon>Vittarioideae</taxon>
        <taxon>Adiantum</taxon>
    </lineage>
</organism>
<protein>
    <submittedName>
        <fullName evidence="1">Uncharacterized protein</fullName>
    </submittedName>
</protein>
<dbReference type="Proteomes" id="UP000886520">
    <property type="component" value="Chromosome 16"/>
</dbReference>
<evidence type="ECO:0000313" key="2">
    <source>
        <dbReference type="Proteomes" id="UP000886520"/>
    </source>
</evidence>
<gene>
    <name evidence="1" type="ORF">GOP47_0016952</name>
</gene>
<keyword evidence="2" id="KW-1185">Reference proteome</keyword>
<dbReference type="EMBL" id="JABFUD020000016">
    <property type="protein sequence ID" value="KAI5068607.1"/>
    <property type="molecule type" value="Genomic_DNA"/>
</dbReference>